<protein>
    <submittedName>
        <fullName evidence="6">3-keto-5-aminohexanoate cleavage enzyme</fullName>
    </submittedName>
    <submittedName>
        <fullName evidence="5">3-keto-5-aminohexanoate cleavage protein</fullName>
    </submittedName>
</protein>
<gene>
    <name evidence="5" type="ORF">KP014_18680</name>
    <name evidence="6" type="ORF">SAMN04487895_101225</name>
</gene>
<dbReference type="EMBL" id="CP076607">
    <property type="protein sequence ID" value="QWU13962.1"/>
    <property type="molecule type" value="Genomic_DNA"/>
</dbReference>
<evidence type="ECO:0000256" key="1">
    <source>
        <dbReference type="ARBA" id="ARBA00001947"/>
    </source>
</evidence>
<keyword evidence="2" id="KW-0808">Transferase</keyword>
<reference evidence="6 7" key="1">
    <citation type="submission" date="2016-10" db="EMBL/GenBank/DDBJ databases">
        <authorList>
            <person name="de Groot N.N."/>
        </authorList>
    </citation>
    <scope>NUCLEOTIDE SEQUENCE [LARGE SCALE GENOMIC DNA]</scope>
    <source>
        <strain evidence="6 7">CGMCC 1.10238</strain>
    </source>
</reference>
<evidence type="ECO:0000313" key="5">
    <source>
        <dbReference type="EMBL" id="QWU13962.1"/>
    </source>
</evidence>
<dbReference type="GO" id="GO:0046872">
    <property type="term" value="F:metal ion binding"/>
    <property type="evidence" value="ECO:0007669"/>
    <property type="project" value="UniProtKB-KW"/>
</dbReference>
<dbReference type="OrthoDB" id="63399at2"/>
<dbReference type="GO" id="GO:0043720">
    <property type="term" value="F:3-keto-5-aminohexanoate cleavage activity"/>
    <property type="evidence" value="ECO:0007669"/>
    <property type="project" value="InterPro"/>
</dbReference>
<dbReference type="Proteomes" id="UP000683429">
    <property type="component" value="Chromosome"/>
</dbReference>
<organism evidence="6 7">
    <name type="scientific">Paenibacillus sophorae</name>
    <dbReference type="NCBI Taxonomy" id="1333845"/>
    <lineage>
        <taxon>Bacteria</taxon>
        <taxon>Bacillati</taxon>
        <taxon>Bacillota</taxon>
        <taxon>Bacilli</taxon>
        <taxon>Bacillales</taxon>
        <taxon>Paenibacillaceae</taxon>
        <taxon>Paenibacillus</taxon>
    </lineage>
</organism>
<evidence type="ECO:0000256" key="2">
    <source>
        <dbReference type="ARBA" id="ARBA00022679"/>
    </source>
</evidence>
<dbReference type="InterPro" id="IPR013785">
    <property type="entry name" value="Aldolase_TIM"/>
</dbReference>
<keyword evidence="8" id="KW-1185">Reference proteome</keyword>
<comment type="cofactor">
    <cofactor evidence="1">
        <name>Zn(2+)</name>
        <dbReference type="ChEBI" id="CHEBI:29105"/>
    </cofactor>
</comment>
<evidence type="ECO:0000313" key="8">
    <source>
        <dbReference type="Proteomes" id="UP000683429"/>
    </source>
</evidence>
<evidence type="ECO:0000313" key="6">
    <source>
        <dbReference type="EMBL" id="SEN34520.1"/>
    </source>
</evidence>
<dbReference type="InterPro" id="IPR008567">
    <property type="entry name" value="BKACE"/>
</dbReference>
<dbReference type="Proteomes" id="UP000198809">
    <property type="component" value="Unassembled WGS sequence"/>
</dbReference>
<sequence length="315" mass="35305">MSWNYTDSYEWMERVTSMEPLIITCCCNGGVQGKESHRGIPETPEEIADSVYEAYNEGASVVHVHGRDPNNLGDTTMDPEVMYRINALIRERCPDIIINNTTGGGPTSTMEDRLRSLDALPEMASLNMGPDMSRFVIKAREEALDYPRPSQEYDICIPFTYGFIEQLAAGMLEKGIIPEMEMYNSGQYWVAQKLISEGLIKTPYLFQFVMGYQTATYPTPENLIHMARELPAGAHFTVAGIGKYQWAMTTQSILLGGHVRVGLEDNIYLKRGQKLKNNAEAVAKIALISRELNREIATPEQARSMLGVSSIPSRY</sequence>
<dbReference type="STRING" id="1333845.SAMN04487895_101225"/>
<dbReference type="AlphaFoldDB" id="A0A1H8FSI6"/>
<evidence type="ECO:0000313" key="7">
    <source>
        <dbReference type="Proteomes" id="UP000198809"/>
    </source>
</evidence>
<evidence type="ECO:0000256" key="3">
    <source>
        <dbReference type="ARBA" id="ARBA00022723"/>
    </source>
</evidence>
<keyword evidence="4" id="KW-0862">Zinc</keyword>
<reference evidence="5 8" key="2">
    <citation type="submission" date="2021-06" db="EMBL/GenBank/DDBJ databases">
        <title>Whole genome sequence of Paenibacillus sophorae DSM23020 for comparative genomics.</title>
        <authorList>
            <person name="Kim M.-J."/>
            <person name="Lee G."/>
            <person name="Shin J.-H."/>
        </authorList>
    </citation>
    <scope>NUCLEOTIDE SEQUENCE [LARGE SCALE GENOMIC DNA]</scope>
    <source>
        <strain evidence="5 8">DSM 23020</strain>
    </source>
</reference>
<name>A0A1H8FSI6_9BACL</name>
<dbReference type="RefSeq" id="WP_051500185.1">
    <property type="nucleotide sequence ID" value="NZ_CP076607.1"/>
</dbReference>
<evidence type="ECO:0000256" key="4">
    <source>
        <dbReference type="ARBA" id="ARBA00022833"/>
    </source>
</evidence>
<dbReference type="Gene3D" id="3.20.20.70">
    <property type="entry name" value="Aldolase class I"/>
    <property type="match status" value="1"/>
</dbReference>
<dbReference type="Pfam" id="PF05853">
    <property type="entry name" value="BKACE"/>
    <property type="match status" value="1"/>
</dbReference>
<dbReference type="PANTHER" id="PTHR37418:SF2">
    <property type="entry name" value="3-KETO-5-AMINOHEXANOATE CLEAVAGE ENZYME"/>
    <property type="match status" value="1"/>
</dbReference>
<accession>A0A1H8FSI6</accession>
<proteinExistence type="predicted"/>
<keyword evidence="3" id="KW-0479">Metal-binding</keyword>
<dbReference type="PANTHER" id="PTHR37418">
    <property type="entry name" value="3-KETO-5-AMINOHEXANOATE CLEAVAGE ENZYME-RELATED"/>
    <property type="match status" value="1"/>
</dbReference>
<dbReference type="EMBL" id="FODH01000001">
    <property type="protein sequence ID" value="SEN34520.1"/>
    <property type="molecule type" value="Genomic_DNA"/>
</dbReference>